<dbReference type="AlphaFoldDB" id="A0A5B7H1M4"/>
<keyword evidence="3" id="KW-1185">Reference proteome</keyword>
<sequence length="72" mass="7549">MGTEAAGRRCGLRGSQLGGARRSGFVGQSGSGRDTTHRHAATPKLTFHTPATLFSTVSQLLTPSLLPSCKYC</sequence>
<reference evidence="2 3" key="1">
    <citation type="submission" date="2019-05" db="EMBL/GenBank/DDBJ databases">
        <title>Another draft genome of Portunus trituberculatus and its Hox gene families provides insights of decapod evolution.</title>
        <authorList>
            <person name="Jeong J.-H."/>
            <person name="Song I."/>
            <person name="Kim S."/>
            <person name="Choi T."/>
            <person name="Kim D."/>
            <person name="Ryu S."/>
            <person name="Kim W."/>
        </authorList>
    </citation>
    <scope>NUCLEOTIDE SEQUENCE [LARGE SCALE GENOMIC DNA]</scope>
    <source>
        <tissue evidence="2">Muscle</tissue>
    </source>
</reference>
<feature type="region of interest" description="Disordered" evidence="1">
    <location>
        <begin position="1"/>
        <end position="43"/>
    </location>
</feature>
<dbReference type="EMBL" id="VSRR010021228">
    <property type="protein sequence ID" value="MPC63756.1"/>
    <property type="molecule type" value="Genomic_DNA"/>
</dbReference>
<accession>A0A5B7H1M4</accession>
<evidence type="ECO:0000313" key="3">
    <source>
        <dbReference type="Proteomes" id="UP000324222"/>
    </source>
</evidence>
<protein>
    <submittedName>
        <fullName evidence="2">Uncharacterized protein</fullName>
    </submittedName>
</protein>
<evidence type="ECO:0000256" key="1">
    <source>
        <dbReference type="SAM" id="MobiDB-lite"/>
    </source>
</evidence>
<evidence type="ECO:0000313" key="2">
    <source>
        <dbReference type="EMBL" id="MPC63756.1"/>
    </source>
</evidence>
<proteinExistence type="predicted"/>
<organism evidence="2 3">
    <name type="scientific">Portunus trituberculatus</name>
    <name type="common">Swimming crab</name>
    <name type="synonym">Neptunus trituberculatus</name>
    <dbReference type="NCBI Taxonomy" id="210409"/>
    <lineage>
        <taxon>Eukaryota</taxon>
        <taxon>Metazoa</taxon>
        <taxon>Ecdysozoa</taxon>
        <taxon>Arthropoda</taxon>
        <taxon>Crustacea</taxon>
        <taxon>Multicrustacea</taxon>
        <taxon>Malacostraca</taxon>
        <taxon>Eumalacostraca</taxon>
        <taxon>Eucarida</taxon>
        <taxon>Decapoda</taxon>
        <taxon>Pleocyemata</taxon>
        <taxon>Brachyura</taxon>
        <taxon>Eubrachyura</taxon>
        <taxon>Portunoidea</taxon>
        <taxon>Portunidae</taxon>
        <taxon>Portuninae</taxon>
        <taxon>Portunus</taxon>
    </lineage>
</organism>
<name>A0A5B7H1M4_PORTR</name>
<comment type="caution">
    <text evidence="2">The sequence shown here is derived from an EMBL/GenBank/DDBJ whole genome shotgun (WGS) entry which is preliminary data.</text>
</comment>
<gene>
    <name evidence="2" type="ORF">E2C01_057859</name>
</gene>
<dbReference type="Proteomes" id="UP000324222">
    <property type="component" value="Unassembled WGS sequence"/>
</dbReference>